<proteinExistence type="predicted"/>
<reference evidence="1 2" key="1">
    <citation type="submission" date="2020-08" db="EMBL/GenBank/DDBJ databases">
        <title>Winkia gen. nov., sp. nov., isolated from faeces of the Anser albifrons in China.</title>
        <authorList>
            <person name="Liu Q."/>
        </authorList>
    </citation>
    <scope>NUCLEOTIDE SEQUENCE [LARGE SCALE GENOMIC DNA]</scope>
    <source>
        <strain evidence="1 2">C62</strain>
    </source>
</reference>
<dbReference type="Pfam" id="PF18986">
    <property type="entry name" value="DUF5719"/>
    <property type="match status" value="1"/>
</dbReference>
<gene>
    <name evidence="1" type="ORF">H8R10_07540</name>
</gene>
<evidence type="ECO:0000313" key="1">
    <source>
        <dbReference type="EMBL" id="MBD3690075.1"/>
    </source>
</evidence>
<protein>
    <recommendedName>
        <fullName evidence="3">Secreted protein</fullName>
    </recommendedName>
</protein>
<sequence length="467" mass="46553">MTSRRATAAAVLSGVAILAGIAGLGLADLPSRDPAPHRLVNAHASPTRTVVACPPLPGNSGQTFSAARSLGDDVPHARLRSSTVTSLRPSGDGMASGRVDSASGALIEADPVGDSPAQALGLIVARGGGDTFGLAAAQCRSPQPITWFLGGDAGDGHTIEMTLVNPSTRAVTATIDAWGASGPAAWARSSILVEAGSSVSVPLSERIVGEERPAWRVSATGTGVVAFAQVSGLAGVSEDGYDSLPPASLESEQTIAIGSVGLDDATVRLLNPHGDEATYTIDIVTAHGTTPLPGGSQTLTAGSVADVSLAGSGKDALALRVRSSRTIAAAVRAQGPQVRIASDSADLGAALGVDTSVATRDIAWASASSAQTGGTVIVPTGVRAEIVGVAGDEASRVTVAASSTDPVTMNVAAGRAASHELGPGIYTVDATTPLTLGVRLYTDDGISWVPVSPAPADAVTARVDVRP</sequence>
<name>A0A8I0G8W4_9ACTO</name>
<dbReference type="InterPro" id="IPR043777">
    <property type="entry name" value="DUF5719"/>
</dbReference>
<dbReference type="RefSeq" id="WP_191072175.1">
    <property type="nucleotide sequence ID" value="NZ_CP060506.1"/>
</dbReference>
<accession>A0A8I0G8W4</accession>
<dbReference type="Proteomes" id="UP000627538">
    <property type="component" value="Unassembled WGS sequence"/>
</dbReference>
<keyword evidence="2" id="KW-1185">Reference proteome</keyword>
<comment type="caution">
    <text evidence="1">The sequence shown here is derived from an EMBL/GenBank/DDBJ whole genome shotgun (WGS) entry which is preliminary data.</text>
</comment>
<evidence type="ECO:0008006" key="3">
    <source>
        <dbReference type="Google" id="ProtNLM"/>
    </source>
</evidence>
<dbReference type="EMBL" id="JACRUO010000002">
    <property type="protein sequence ID" value="MBD3690075.1"/>
    <property type="molecule type" value="Genomic_DNA"/>
</dbReference>
<dbReference type="AlphaFoldDB" id="A0A8I0G8W4"/>
<organism evidence="1 2">
    <name type="scientific">Nanchangia anserum</name>
    <dbReference type="NCBI Taxonomy" id="2692125"/>
    <lineage>
        <taxon>Bacteria</taxon>
        <taxon>Bacillati</taxon>
        <taxon>Actinomycetota</taxon>
        <taxon>Actinomycetes</taxon>
        <taxon>Actinomycetales</taxon>
        <taxon>Actinomycetaceae</taxon>
        <taxon>Nanchangia</taxon>
    </lineage>
</organism>
<evidence type="ECO:0000313" key="2">
    <source>
        <dbReference type="Proteomes" id="UP000627538"/>
    </source>
</evidence>